<dbReference type="Gene3D" id="3.40.50.1000">
    <property type="entry name" value="HAD superfamily/HAD-like"/>
    <property type="match status" value="2"/>
</dbReference>
<dbReference type="SUPFAM" id="SSF56784">
    <property type="entry name" value="HAD-like"/>
    <property type="match status" value="1"/>
</dbReference>
<evidence type="ECO:0000313" key="1">
    <source>
        <dbReference type="EMBL" id="QEH33279.1"/>
    </source>
</evidence>
<organism evidence="1 2">
    <name type="scientific">Aquisphaera giovannonii</name>
    <dbReference type="NCBI Taxonomy" id="406548"/>
    <lineage>
        <taxon>Bacteria</taxon>
        <taxon>Pseudomonadati</taxon>
        <taxon>Planctomycetota</taxon>
        <taxon>Planctomycetia</taxon>
        <taxon>Isosphaerales</taxon>
        <taxon>Isosphaeraceae</taxon>
        <taxon>Aquisphaera</taxon>
    </lineage>
</organism>
<dbReference type="EC" id="3.-.-.-" evidence="1"/>
<keyword evidence="1" id="KW-0378">Hydrolase</keyword>
<dbReference type="EMBL" id="CP042997">
    <property type="protein sequence ID" value="QEH33279.1"/>
    <property type="molecule type" value="Genomic_DNA"/>
</dbReference>
<dbReference type="AlphaFoldDB" id="A0A5B9VYN2"/>
<dbReference type="InterPro" id="IPR023214">
    <property type="entry name" value="HAD_sf"/>
</dbReference>
<keyword evidence="2" id="KW-1185">Reference proteome</keyword>
<dbReference type="GO" id="GO:0005737">
    <property type="term" value="C:cytoplasm"/>
    <property type="evidence" value="ECO:0007669"/>
    <property type="project" value="TreeGrafter"/>
</dbReference>
<dbReference type="Proteomes" id="UP000324233">
    <property type="component" value="Chromosome"/>
</dbReference>
<dbReference type="InterPro" id="IPR006357">
    <property type="entry name" value="HAD-SF_hydro_IIA"/>
</dbReference>
<evidence type="ECO:0000313" key="2">
    <source>
        <dbReference type="Proteomes" id="UP000324233"/>
    </source>
</evidence>
<accession>A0A5B9VYN2</accession>
<protein>
    <submittedName>
        <fullName evidence="1">Putative hydrolase YutF</fullName>
        <ecNumber evidence="1">3.-.-.-</ecNumber>
    </submittedName>
</protein>
<name>A0A5B9VYN2_9BACT</name>
<reference evidence="1 2" key="1">
    <citation type="submission" date="2019-08" db="EMBL/GenBank/DDBJ databases">
        <title>Deep-cultivation of Planctomycetes and their phenomic and genomic characterization uncovers novel biology.</title>
        <authorList>
            <person name="Wiegand S."/>
            <person name="Jogler M."/>
            <person name="Boedeker C."/>
            <person name="Pinto D."/>
            <person name="Vollmers J."/>
            <person name="Rivas-Marin E."/>
            <person name="Kohn T."/>
            <person name="Peeters S.H."/>
            <person name="Heuer A."/>
            <person name="Rast P."/>
            <person name="Oberbeckmann S."/>
            <person name="Bunk B."/>
            <person name="Jeske O."/>
            <person name="Meyerdierks A."/>
            <person name="Storesund J.E."/>
            <person name="Kallscheuer N."/>
            <person name="Luecker S."/>
            <person name="Lage O.M."/>
            <person name="Pohl T."/>
            <person name="Merkel B.J."/>
            <person name="Hornburger P."/>
            <person name="Mueller R.-W."/>
            <person name="Bruemmer F."/>
            <person name="Labrenz M."/>
            <person name="Spormann A.M."/>
            <person name="Op den Camp H."/>
            <person name="Overmann J."/>
            <person name="Amann R."/>
            <person name="Jetten M.S.M."/>
            <person name="Mascher T."/>
            <person name="Medema M.H."/>
            <person name="Devos D.P."/>
            <person name="Kaster A.-K."/>
            <person name="Ovreas L."/>
            <person name="Rohde M."/>
            <person name="Galperin M.Y."/>
            <person name="Jogler C."/>
        </authorList>
    </citation>
    <scope>NUCLEOTIDE SEQUENCE [LARGE SCALE GENOMIC DNA]</scope>
    <source>
        <strain evidence="1 2">OJF2</strain>
    </source>
</reference>
<dbReference type="NCBIfam" id="TIGR01460">
    <property type="entry name" value="HAD-SF-IIA"/>
    <property type="match status" value="1"/>
</dbReference>
<dbReference type="GO" id="GO:0016791">
    <property type="term" value="F:phosphatase activity"/>
    <property type="evidence" value="ECO:0007669"/>
    <property type="project" value="TreeGrafter"/>
</dbReference>
<dbReference type="PANTHER" id="PTHR19288">
    <property type="entry name" value="4-NITROPHENYLPHOSPHATASE-RELATED"/>
    <property type="match status" value="1"/>
</dbReference>
<dbReference type="InterPro" id="IPR036412">
    <property type="entry name" value="HAD-like_sf"/>
</dbReference>
<dbReference type="Pfam" id="PF13344">
    <property type="entry name" value="Hydrolase_6"/>
    <property type="match status" value="1"/>
</dbReference>
<dbReference type="PANTHER" id="PTHR19288:SF46">
    <property type="entry name" value="HALOACID DEHALOGENASE-LIKE HYDROLASE DOMAIN-CONTAINING PROTEIN 2"/>
    <property type="match status" value="1"/>
</dbReference>
<gene>
    <name evidence="1" type="primary">yutF</name>
    <name evidence="1" type="ORF">OJF2_17800</name>
</gene>
<proteinExistence type="predicted"/>
<dbReference type="KEGG" id="agv:OJF2_17800"/>
<dbReference type="Pfam" id="PF13242">
    <property type="entry name" value="Hydrolase_like"/>
    <property type="match status" value="1"/>
</dbReference>
<sequence length="285" mass="29993">MEGQGPGAEMPSLGRLRGFAFDLDGTIWAGPTLLPGAGELVEGLRSEGLAVVFATNSSRHGARILADRLTAMGVRAGERDVLAAFDLVAEEITRRLGRVRVMALATPDMDELLAAAGHEVVGVDDWPRAQAVVVGNDPAFDFGRLRAASRAVAAGAAFFAVNMDPRYPVAADTFDPGCGALAEAVATAAEVRPIVIGKPFAPLFERTLERLGCSAGEAAMVGDSLGSDVDGARAMGMFTVWIDGRGEADRGDAARADMVARNLPELHRIWQNQRKISGMTPQPAQ</sequence>